<name>A0A645CJ57_9ZZZZ</name>
<evidence type="ECO:0000313" key="2">
    <source>
        <dbReference type="EMBL" id="MPM76987.1"/>
    </source>
</evidence>
<proteinExistence type="predicted"/>
<sequence length="201" mass="21582">MENSKPSPKIAGILLAAGGATRMGKPKLLLPWKGEALIHRAARVAFQAGLSPVIIVCGAGAEGIQAALKDLPVQLTHNPHWQEGQSTSVRAGVEALPADCQAVVFLLGDQPFVGVDLIQTLVSTYLKDRPTILAPHVNGKRVNPVIFDRGVFPHLLDLKGDAGARSIFGAFPPSAMPWPDEKVLLDIDTPEDYEQLSKMRE</sequence>
<reference evidence="2" key="1">
    <citation type="submission" date="2019-08" db="EMBL/GenBank/DDBJ databases">
        <authorList>
            <person name="Kucharzyk K."/>
            <person name="Murdoch R.W."/>
            <person name="Higgins S."/>
            <person name="Loffler F."/>
        </authorList>
    </citation>
    <scope>NUCLEOTIDE SEQUENCE</scope>
</reference>
<dbReference type="CDD" id="cd04182">
    <property type="entry name" value="GT_2_like_f"/>
    <property type="match status" value="1"/>
</dbReference>
<dbReference type="EMBL" id="VSSQ01027638">
    <property type="protein sequence ID" value="MPM76987.1"/>
    <property type="molecule type" value="Genomic_DNA"/>
</dbReference>
<dbReference type="GO" id="GO:0016779">
    <property type="term" value="F:nucleotidyltransferase activity"/>
    <property type="evidence" value="ECO:0007669"/>
    <property type="project" value="UniProtKB-ARBA"/>
</dbReference>
<evidence type="ECO:0000259" key="1">
    <source>
        <dbReference type="Pfam" id="PF12804"/>
    </source>
</evidence>
<organism evidence="2">
    <name type="scientific">bioreactor metagenome</name>
    <dbReference type="NCBI Taxonomy" id="1076179"/>
    <lineage>
        <taxon>unclassified sequences</taxon>
        <taxon>metagenomes</taxon>
        <taxon>ecological metagenomes</taxon>
    </lineage>
</organism>
<dbReference type="InterPro" id="IPR025877">
    <property type="entry name" value="MobA-like_NTP_Trfase"/>
</dbReference>
<dbReference type="Pfam" id="PF12804">
    <property type="entry name" value="NTP_transf_3"/>
    <property type="match status" value="1"/>
</dbReference>
<dbReference type="Gene3D" id="3.90.550.10">
    <property type="entry name" value="Spore Coat Polysaccharide Biosynthesis Protein SpsA, Chain A"/>
    <property type="match status" value="1"/>
</dbReference>
<dbReference type="SUPFAM" id="SSF53448">
    <property type="entry name" value="Nucleotide-diphospho-sugar transferases"/>
    <property type="match status" value="1"/>
</dbReference>
<accession>A0A645CJ57</accession>
<dbReference type="PANTHER" id="PTHR43777:SF1">
    <property type="entry name" value="MOLYBDENUM COFACTOR CYTIDYLYLTRANSFERASE"/>
    <property type="match status" value="1"/>
</dbReference>
<dbReference type="PANTHER" id="PTHR43777">
    <property type="entry name" value="MOLYBDENUM COFACTOR CYTIDYLYLTRANSFERASE"/>
    <property type="match status" value="1"/>
</dbReference>
<protein>
    <submittedName>
        <fullName evidence="2">Purine catabolism protein PucB</fullName>
    </submittedName>
</protein>
<feature type="domain" description="MobA-like NTP transferase" evidence="1">
    <location>
        <begin position="12"/>
        <end position="169"/>
    </location>
</feature>
<dbReference type="AlphaFoldDB" id="A0A645CJ57"/>
<dbReference type="InterPro" id="IPR029044">
    <property type="entry name" value="Nucleotide-diphossugar_trans"/>
</dbReference>
<gene>
    <name evidence="2" type="primary">pucB_2</name>
    <name evidence="2" type="ORF">SDC9_123986</name>
</gene>
<comment type="caution">
    <text evidence="2">The sequence shown here is derived from an EMBL/GenBank/DDBJ whole genome shotgun (WGS) entry which is preliminary data.</text>
</comment>